<dbReference type="GO" id="GO:0016787">
    <property type="term" value="F:hydrolase activity"/>
    <property type="evidence" value="ECO:0007669"/>
    <property type="project" value="UniProtKB-KW"/>
</dbReference>
<keyword evidence="4" id="KW-1185">Reference proteome</keyword>
<dbReference type="AlphaFoldDB" id="A0A517L3L2"/>
<dbReference type="PANTHER" id="PTHR48081">
    <property type="entry name" value="AB HYDROLASE SUPERFAMILY PROTEIN C4A8.06C"/>
    <property type="match status" value="1"/>
</dbReference>
<dbReference type="PANTHER" id="PTHR48081:SF8">
    <property type="entry name" value="ALPHA_BETA HYDROLASE FOLD-3 DOMAIN-CONTAINING PROTEIN-RELATED"/>
    <property type="match status" value="1"/>
</dbReference>
<evidence type="ECO:0000259" key="2">
    <source>
        <dbReference type="Pfam" id="PF07859"/>
    </source>
</evidence>
<dbReference type="InterPro" id="IPR013094">
    <property type="entry name" value="AB_hydrolase_3"/>
</dbReference>
<keyword evidence="1" id="KW-0378">Hydrolase</keyword>
<name>A0A517L3L2_9PEZI</name>
<proteinExistence type="predicted"/>
<gene>
    <name evidence="3" type="ORF">FKW77_007019</name>
</gene>
<dbReference type="Pfam" id="PF07859">
    <property type="entry name" value="Abhydrolase_3"/>
    <property type="match status" value="1"/>
</dbReference>
<dbReference type="InterPro" id="IPR029058">
    <property type="entry name" value="AB_hydrolase_fold"/>
</dbReference>
<protein>
    <recommendedName>
        <fullName evidence="2">Alpha/beta hydrolase fold-3 domain-containing protein</fullName>
    </recommendedName>
</protein>
<dbReference type="SUPFAM" id="SSF53474">
    <property type="entry name" value="alpha/beta-Hydrolases"/>
    <property type="match status" value="1"/>
</dbReference>
<dbReference type="EMBL" id="CP042188">
    <property type="protein sequence ID" value="QDS70220.1"/>
    <property type="molecule type" value="Genomic_DNA"/>
</dbReference>
<evidence type="ECO:0000256" key="1">
    <source>
        <dbReference type="ARBA" id="ARBA00022801"/>
    </source>
</evidence>
<reference evidence="3 4" key="1">
    <citation type="submission" date="2019-07" db="EMBL/GenBank/DDBJ databases">
        <title>Finished genome of Venturia effusa.</title>
        <authorList>
            <person name="Young C.A."/>
            <person name="Cox M.P."/>
            <person name="Ganley A.R.D."/>
            <person name="David W.J."/>
        </authorList>
    </citation>
    <scope>NUCLEOTIDE SEQUENCE [LARGE SCALE GENOMIC DNA]</scope>
    <source>
        <strain evidence="4">albino</strain>
    </source>
</reference>
<dbReference type="Proteomes" id="UP000316270">
    <property type="component" value="Chromosome 4"/>
</dbReference>
<organism evidence="3 4">
    <name type="scientific">Venturia effusa</name>
    <dbReference type="NCBI Taxonomy" id="50376"/>
    <lineage>
        <taxon>Eukaryota</taxon>
        <taxon>Fungi</taxon>
        <taxon>Dikarya</taxon>
        <taxon>Ascomycota</taxon>
        <taxon>Pezizomycotina</taxon>
        <taxon>Dothideomycetes</taxon>
        <taxon>Pleosporomycetidae</taxon>
        <taxon>Venturiales</taxon>
        <taxon>Venturiaceae</taxon>
        <taxon>Venturia</taxon>
    </lineage>
</organism>
<evidence type="ECO:0000313" key="4">
    <source>
        <dbReference type="Proteomes" id="UP000316270"/>
    </source>
</evidence>
<dbReference type="STRING" id="50376.A0A517L3L2"/>
<dbReference type="InterPro" id="IPR050300">
    <property type="entry name" value="GDXG_lipolytic_enzyme"/>
</dbReference>
<evidence type="ECO:0000313" key="3">
    <source>
        <dbReference type="EMBL" id="QDS70220.1"/>
    </source>
</evidence>
<sequence length="323" mass="34948">MPFKLDPEVGAGLVKMMGSGGPVPQLEVGDWKTRRENAERLFKTLERPVPDNVKTKDYETTGIDGNKILLRWYEKEETAKGGPAVLYLHGGGYIAGSVPLYDALVATYVKATGVPFLSVEYRLAPETQYPGNVADAHAGLVWLYKHASNLGVDVQRLAVMGDSAGGGLAAALTHYNLEKKGPAIAKQILVYPMLDDRNIGAHPHIGQLAFWAQDDNKTGWSSILGSRNGSVDLPPSAAPSRMNSAEGLPPLYLDVGEVDIFRDEDIEYAARFGKVGIECELHMYPGCPHAFESLAPEAVVSKAAMANRFRSILSIEKVGVSKL</sequence>
<feature type="domain" description="Alpha/beta hydrolase fold-3" evidence="2">
    <location>
        <begin position="85"/>
        <end position="292"/>
    </location>
</feature>
<dbReference type="Gene3D" id="3.40.50.1820">
    <property type="entry name" value="alpha/beta hydrolase"/>
    <property type="match status" value="1"/>
</dbReference>
<dbReference type="OrthoDB" id="433474at2759"/>
<accession>A0A517L3L2</accession>